<dbReference type="SUPFAM" id="SSF54523">
    <property type="entry name" value="Pili subunits"/>
    <property type="match status" value="1"/>
</dbReference>
<dbReference type="KEGG" id="nel:NELON_09790"/>
<protein>
    <submittedName>
        <fullName evidence="3">Fimbrial protein</fullName>
    </submittedName>
    <submittedName>
        <fullName evidence="4">Prepilin-type cleavage/methylation N-terminal domain protein</fullName>
    </submittedName>
</protein>
<reference evidence="3 6" key="3">
    <citation type="journal article" date="2015" name="PLoS Genet.">
        <title>Common Cell Shape Evolution of Two Nasopharyngeal Pathogens.</title>
        <authorList>
            <person name="Veyrier F.J."/>
            <person name="Biais N."/>
            <person name="Morales P."/>
            <person name="Belkacem N."/>
            <person name="Guilhen C."/>
            <person name="Ranjeva S."/>
            <person name="Sismeiro O."/>
            <person name="Pehau-Arnaudet G."/>
            <person name="Rocha E.P."/>
            <person name="Werts C."/>
            <person name="Taha M.K."/>
            <person name="Boneca I.G."/>
        </authorList>
    </citation>
    <scope>NUCLEOTIDE SEQUENCE [LARGE SCALE GENOMIC DNA]</scope>
    <source>
        <strain evidence="3 6">ATCC 29315</strain>
    </source>
</reference>
<evidence type="ECO:0000313" key="4">
    <source>
        <dbReference type="EMBL" id="EFE48837.1"/>
    </source>
</evidence>
<reference evidence="4 5" key="1">
    <citation type="submission" date="2010-02" db="EMBL/GenBank/DDBJ databases">
        <authorList>
            <person name="Weinstock G."/>
            <person name="Sodergren E."/>
            <person name="Clifton S."/>
            <person name="Fulton L."/>
            <person name="Fulton B."/>
            <person name="Courtney L."/>
            <person name="Fronick C."/>
            <person name="Harrison M."/>
            <person name="Strong C."/>
            <person name="Farmer C."/>
            <person name="Delahaunty K."/>
            <person name="Markovic C."/>
            <person name="Hall O."/>
            <person name="Minx P."/>
            <person name="Tomlinson C."/>
            <person name="Mitreva M."/>
            <person name="Nelson J."/>
            <person name="Hou S."/>
            <person name="Wollam A."/>
            <person name="Pepin K.H."/>
            <person name="Johnson M."/>
            <person name="Bhonagiri V."/>
            <person name="Zhang X."/>
            <person name="Suruliraj S."/>
            <person name="Warren W."/>
            <person name="Chinwalla A."/>
            <person name="Mardis E.R."/>
            <person name="Wilson R.K."/>
        </authorList>
    </citation>
    <scope>NUCLEOTIDE SEQUENCE [LARGE SCALE GENOMIC DNA]</scope>
    <source>
        <strain evidence="4 5">ATCC 29315</strain>
    </source>
</reference>
<accession>D4DTM2</accession>
<proteinExistence type="predicted"/>
<dbReference type="InterPro" id="IPR038415">
    <property type="entry name" value="Pilin_PilX-like_sf"/>
</dbReference>
<evidence type="ECO:0000313" key="5">
    <source>
        <dbReference type="Proteomes" id="UP000005536"/>
    </source>
</evidence>
<dbReference type="EMBL" id="ADBF01000234">
    <property type="protein sequence ID" value="EFE48837.1"/>
    <property type="molecule type" value="Genomic_DNA"/>
</dbReference>
<keyword evidence="2" id="KW-0472">Membrane</keyword>
<dbReference type="InterPro" id="IPR045584">
    <property type="entry name" value="Pilin-like"/>
</dbReference>
<dbReference type="InterPro" id="IPR012902">
    <property type="entry name" value="N_methyl_site"/>
</dbReference>
<dbReference type="STRING" id="546263.NELON_09790"/>
<evidence type="ECO:0000256" key="2">
    <source>
        <dbReference type="SAM" id="Phobius"/>
    </source>
</evidence>
<dbReference type="Pfam" id="PF07963">
    <property type="entry name" value="N_methyl"/>
    <property type="match status" value="1"/>
</dbReference>
<dbReference type="Gene3D" id="3.30.540.20">
    <property type="match status" value="1"/>
</dbReference>
<evidence type="ECO:0000256" key="1">
    <source>
        <dbReference type="ARBA" id="ARBA00011156"/>
    </source>
</evidence>
<gene>
    <name evidence="4" type="ORF">NEIELOOT_02428</name>
    <name evidence="3" type="ORF">NELON_09790</name>
</gene>
<evidence type="ECO:0000313" key="6">
    <source>
        <dbReference type="Proteomes" id="UP000031392"/>
    </source>
</evidence>
<comment type="subunit">
    <text evidence="1">The pili are polar flexible filaments of about 5.4 nanometers diameter and 2.5 micrometers average length; they consist of only a single polypeptide chain arranged in a helical configuration of five subunits per turn in the assembled pilus.</text>
</comment>
<evidence type="ECO:0000313" key="3">
    <source>
        <dbReference type="EMBL" id="AJE19165.1"/>
    </source>
</evidence>
<organism evidence="4 5">
    <name type="scientific">Neisseria elongata subsp. glycolytica ATCC 29315</name>
    <dbReference type="NCBI Taxonomy" id="546263"/>
    <lineage>
        <taxon>Bacteria</taxon>
        <taxon>Pseudomonadati</taxon>
        <taxon>Pseudomonadota</taxon>
        <taxon>Betaproteobacteria</taxon>
        <taxon>Neisseriales</taxon>
        <taxon>Neisseriaceae</taxon>
        <taxon>Neisseria</taxon>
    </lineage>
</organism>
<dbReference type="NCBIfam" id="TIGR02532">
    <property type="entry name" value="IV_pilin_GFxxxE"/>
    <property type="match status" value="1"/>
</dbReference>
<dbReference type="PATRIC" id="fig|546263.7.peg.2100"/>
<keyword evidence="2" id="KW-1133">Transmembrane helix</keyword>
<name>D4DTM2_NEIEG</name>
<dbReference type="AlphaFoldDB" id="D4DTM2"/>
<keyword evidence="2" id="KW-0812">Transmembrane</keyword>
<reference evidence="6" key="2">
    <citation type="submission" date="2014-05" db="EMBL/GenBank/DDBJ databases">
        <title>Complete Genome sequence of Neisseria elongata subsp. glycolytica.</title>
        <authorList>
            <person name="Veyrier F.J."/>
            <person name="Taha M.-K."/>
        </authorList>
    </citation>
    <scope>NUCLEOTIDE SEQUENCE [LARGE SCALE GENOMIC DNA]</scope>
    <source>
        <strain evidence="6">ATCC 29315</strain>
    </source>
</reference>
<feature type="transmembrane region" description="Helical" evidence="2">
    <location>
        <begin position="20"/>
        <end position="40"/>
    </location>
</feature>
<dbReference type="Proteomes" id="UP000031392">
    <property type="component" value="Chromosome"/>
</dbReference>
<sequence>MLQQIFKGNVMKALSRQLGFTLVEMMVTVAIIAILASIALPSYTKYIEKGDLVNARSKMASVADVIKTELVKKPSYLENKTEADFNTEIASMIDGDLKAKYTFTTEFIRQGKKDKGYPVGIRIYAEPKKSGYSYTAWVSSQGASYSCMDGTRDENIEAAKAFQTSAPCK</sequence>
<dbReference type="EMBL" id="CP007726">
    <property type="protein sequence ID" value="AJE19165.1"/>
    <property type="molecule type" value="Genomic_DNA"/>
</dbReference>
<dbReference type="HOGENOM" id="CLU_091705_4_4_4"/>
<keyword evidence="6" id="KW-1185">Reference proteome</keyword>
<dbReference type="Proteomes" id="UP000005536">
    <property type="component" value="Unassembled WGS sequence"/>
</dbReference>